<evidence type="ECO:0000313" key="1">
    <source>
        <dbReference type="EMBL" id="KZB02157.1"/>
    </source>
</evidence>
<comment type="caution">
    <text evidence="1">The sequence shown here is derived from an EMBL/GenBank/DDBJ whole genome shotgun (WGS) entry which is preliminary data.</text>
</comment>
<reference evidence="1" key="1">
    <citation type="submission" date="2016-03" db="EMBL/GenBank/DDBJ databases">
        <title>Microsymbionts genomes from the relict species Vavilovia formosa.</title>
        <authorList>
            <person name="Chirak E."/>
            <person name="Kimeklis A."/>
            <person name="Kopat V."/>
            <person name="Andronov E."/>
        </authorList>
    </citation>
    <scope>NUCLEOTIDE SEQUENCE [LARGE SCALE GENOMIC DNA]</scope>
    <source>
        <strain evidence="1">Vaf12</strain>
    </source>
</reference>
<protein>
    <submittedName>
        <fullName evidence="1">Uncharacterized protein</fullName>
    </submittedName>
</protein>
<gene>
    <name evidence="1" type="ORF">A4A59_11405</name>
</gene>
<dbReference type="AlphaFoldDB" id="A0A154INH9"/>
<dbReference type="EMBL" id="LVYU01000076">
    <property type="protein sequence ID" value="KZB02157.1"/>
    <property type="molecule type" value="Genomic_DNA"/>
</dbReference>
<accession>A0A154INH9</accession>
<organism evidence="1">
    <name type="scientific">Rhizobium leguminosarum</name>
    <dbReference type="NCBI Taxonomy" id="384"/>
    <lineage>
        <taxon>Bacteria</taxon>
        <taxon>Pseudomonadati</taxon>
        <taxon>Pseudomonadota</taxon>
        <taxon>Alphaproteobacteria</taxon>
        <taxon>Hyphomicrobiales</taxon>
        <taxon>Rhizobiaceae</taxon>
        <taxon>Rhizobium/Agrobacterium group</taxon>
        <taxon>Rhizobium</taxon>
    </lineage>
</organism>
<sequence>MALLHDFESWFTEAGANCNADHGQFRDDAFDASAKRIREIRPGMATMVLQEVKRAKPRMAAIDTHRE</sequence>
<proteinExistence type="predicted"/>
<name>A0A154INH9_RHILE</name>